<evidence type="ECO:0000313" key="2">
    <source>
        <dbReference type="EMBL" id="CAI8584116.1"/>
    </source>
</evidence>
<name>A0AAV0YE74_VICFA</name>
<reference evidence="2 3" key="1">
    <citation type="submission" date="2023-01" db="EMBL/GenBank/DDBJ databases">
        <authorList>
            <person name="Kreplak J."/>
        </authorList>
    </citation>
    <scope>NUCLEOTIDE SEQUENCE [LARGE SCALE GENOMIC DNA]</scope>
</reference>
<evidence type="ECO:0000313" key="3">
    <source>
        <dbReference type="Proteomes" id="UP001157006"/>
    </source>
</evidence>
<dbReference type="EMBL" id="CATIWC010001422">
    <property type="protein sequence ID" value="CAI8584116.1"/>
    <property type="molecule type" value="Genomic_DNA"/>
</dbReference>
<sequence>MSNRVTAPPPIAGNRSTHHRRASVSVRTADHPRAIRADDDIRDCNLRPQVLWPDCFCSITLTREGSKIGKVINHSPKGIHLQSTILTQLFNPKKETFLKLRTTHRYIKGPKGLVMTKRKKIDSPSDSSPKKIKFADDLPDDDEPLNDDEIASFFAKDV</sequence>
<dbReference type="Proteomes" id="UP001157006">
    <property type="component" value="Unassembled WGS sequence"/>
</dbReference>
<accession>A0AAV0YE74</accession>
<organism evidence="2 3">
    <name type="scientific">Vicia faba</name>
    <name type="common">Broad bean</name>
    <name type="synonym">Faba vulgaris</name>
    <dbReference type="NCBI Taxonomy" id="3906"/>
    <lineage>
        <taxon>Eukaryota</taxon>
        <taxon>Viridiplantae</taxon>
        <taxon>Streptophyta</taxon>
        <taxon>Embryophyta</taxon>
        <taxon>Tracheophyta</taxon>
        <taxon>Spermatophyta</taxon>
        <taxon>Magnoliopsida</taxon>
        <taxon>eudicotyledons</taxon>
        <taxon>Gunneridae</taxon>
        <taxon>Pentapetalae</taxon>
        <taxon>rosids</taxon>
        <taxon>fabids</taxon>
        <taxon>Fabales</taxon>
        <taxon>Fabaceae</taxon>
        <taxon>Papilionoideae</taxon>
        <taxon>50 kb inversion clade</taxon>
        <taxon>NPAAA clade</taxon>
        <taxon>Hologalegina</taxon>
        <taxon>IRL clade</taxon>
        <taxon>Fabeae</taxon>
        <taxon>Vicia</taxon>
    </lineage>
</organism>
<comment type="caution">
    <text evidence="2">The sequence shown here is derived from an EMBL/GenBank/DDBJ whole genome shotgun (WGS) entry which is preliminary data.</text>
</comment>
<protein>
    <submittedName>
        <fullName evidence="2">Uncharacterized protein</fullName>
    </submittedName>
</protein>
<evidence type="ECO:0000256" key="1">
    <source>
        <dbReference type="SAM" id="MobiDB-lite"/>
    </source>
</evidence>
<feature type="region of interest" description="Disordered" evidence="1">
    <location>
        <begin position="117"/>
        <end position="146"/>
    </location>
</feature>
<feature type="compositionally biased region" description="Acidic residues" evidence="1">
    <location>
        <begin position="137"/>
        <end position="146"/>
    </location>
</feature>
<dbReference type="AlphaFoldDB" id="A0AAV0YE74"/>
<proteinExistence type="predicted"/>
<keyword evidence="3" id="KW-1185">Reference proteome</keyword>
<feature type="region of interest" description="Disordered" evidence="1">
    <location>
        <begin position="1"/>
        <end position="27"/>
    </location>
</feature>
<gene>
    <name evidence="2" type="ORF">VFH_U059240</name>
</gene>